<sequence>MRTCPQDVGAICGKSEERVTAKPHPCRTDWAKRGGRVTGVTSPDRFLFYFVNSELIATPSYN</sequence>
<evidence type="ECO:0000313" key="2">
    <source>
        <dbReference type="Proteomes" id="UP001603857"/>
    </source>
</evidence>
<evidence type="ECO:0000313" key="1">
    <source>
        <dbReference type="EMBL" id="KAL2337096.1"/>
    </source>
</evidence>
<protein>
    <submittedName>
        <fullName evidence="1">Uncharacterized protein</fullName>
    </submittedName>
</protein>
<keyword evidence="2" id="KW-1185">Reference proteome</keyword>
<gene>
    <name evidence="1" type="ORF">Fmac_011542</name>
</gene>
<dbReference type="EMBL" id="JBGMDY010000004">
    <property type="protein sequence ID" value="KAL2337096.1"/>
    <property type="molecule type" value="Genomic_DNA"/>
</dbReference>
<name>A0ABD1MN37_9FABA</name>
<dbReference type="Proteomes" id="UP001603857">
    <property type="component" value="Unassembled WGS sequence"/>
</dbReference>
<proteinExistence type="predicted"/>
<organism evidence="1 2">
    <name type="scientific">Flemingia macrophylla</name>
    <dbReference type="NCBI Taxonomy" id="520843"/>
    <lineage>
        <taxon>Eukaryota</taxon>
        <taxon>Viridiplantae</taxon>
        <taxon>Streptophyta</taxon>
        <taxon>Embryophyta</taxon>
        <taxon>Tracheophyta</taxon>
        <taxon>Spermatophyta</taxon>
        <taxon>Magnoliopsida</taxon>
        <taxon>eudicotyledons</taxon>
        <taxon>Gunneridae</taxon>
        <taxon>Pentapetalae</taxon>
        <taxon>rosids</taxon>
        <taxon>fabids</taxon>
        <taxon>Fabales</taxon>
        <taxon>Fabaceae</taxon>
        <taxon>Papilionoideae</taxon>
        <taxon>50 kb inversion clade</taxon>
        <taxon>NPAAA clade</taxon>
        <taxon>indigoferoid/millettioid clade</taxon>
        <taxon>Phaseoleae</taxon>
        <taxon>Flemingia</taxon>
    </lineage>
</organism>
<comment type="caution">
    <text evidence="1">The sequence shown here is derived from an EMBL/GenBank/DDBJ whole genome shotgun (WGS) entry which is preliminary data.</text>
</comment>
<dbReference type="AlphaFoldDB" id="A0ABD1MN37"/>
<reference evidence="1 2" key="1">
    <citation type="submission" date="2024-08" db="EMBL/GenBank/DDBJ databases">
        <title>Insights into the chromosomal genome structure of Flemingia macrophylla.</title>
        <authorList>
            <person name="Ding Y."/>
            <person name="Zhao Y."/>
            <person name="Bi W."/>
            <person name="Wu M."/>
            <person name="Zhao G."/>
            <person name="Gong Y."/>
            <person name="Li W."/>
            <person name="Zhang P."/>
        </authorList>
    </citation>
    <scope>NUCLEOTIDE SEQUENCE [LARGE SCALE GENOMIC DNA]</scope>
    <source>
        <strain evidence="1">DYQJB</strain>
        <tissue evidence="1">Leaf</tissue>
    </source>
</reference>
<accession>A0ABD1MN37</accession>